<dbReference type="AlphaFoldDB" id="B9TCM6"/>
<accession>B9TCM6</accession>
<dbReference type="InParanoid" id="B9TCM6"/>
<dbReference type="EMBL" id="EQ977419">
    <property type="protein sequence ID" value="EEF26386.1"/>
    <property type="molecule type" value="Genomic_DNA"/>
</dbReference>
<evidence type="ECO:0000313" key="2">
    <source>
        <dbReference type="Proteomes" id="UP000008311"/>
    </source>
</evidence>
<name>B9TCM6_RICCO</name>
<keyword evidence="2" id="KW-1185">Reference proteome</keyword>
<reference evidence="2" key="1">
    <citation type="journal article" date="2010" name="Nat. Biotechnol.">
        <title>Draft genome sequence of the oilseed species Ricinus communis.</title>
        <authorList>
            <person name="Chan A.P."/>
            <person name="Crabtree J."/>
            <person name="Zhao Q."/>
            <person name="Lorenzi H."/>
            <person name="Orvis J."/>
            <person name="Puiu D."/>
            <person name="Melake-Berhan A."/>
            <person name="Jones K.M."/>
            <person name="Redman J."/>
            <person name="Chen G."/>
            <person name="Cahoon E.B."/>
            <person name="Gedil M."/>
            <person name="Stanke M."/>
            <person name="Haas B.J."/>
            <person name="Wortman J.R."/>
            <person name="Fraser-Liggett C.M."/>
            <person name="Ravel J."/>
            <person name="Rabinowicz P.D."/>
        </authorList>
    </citation>
    <scope>NUCLEOTIDE SEQUENCE [LARGE SCALE GENOMIC DNA]</scope>
    <source>
        <strain evidence="2">cv. Hale</strain>
    </source>
</reference>
<protein>
    <submittedName>
        <fullName evidence="1">Uncharacterized protein</fullName>
    </submittedName>
</protein>
<gene>
    <name evidence="1" type="ORF">RCOM_2156860</name>
</gene>
<dbReference type="Proteomes" id="UP000008311">
    <property type="component" value="Unassembled WGS sequence"/>
</dbReference>
<sequence length="78" mass="8408">AALCNVVAYQDALAVRLDRPNFKHVVFLSRAAGSLHGLAPDDQDLASAKSCDDAMIAHNPRKVTTGSFNTTERIPMEP</sequence>
<feature type="non-terminal residue" evidence="1">
    <location>
        <position position="1"/>
    </location>
</feature>
<evidence type="ECO:0000313" key="1">
    <source>
        <dbReference type="EMBL" id="EEF26386.1"/>
    </source>
</evidence>
<organism evidence="1 2">
    <name type="scientific">Ricinus communis</name>
    <name type="common">Castor bean</name>
    <dbReference type="NCBI Taxonomy" id="3988"/>
    <lineage>
        <taxon>Eukaryota</taxon>
        <taxon>Viridiplantae</taxon>
        <taxon>Streptophyta</taxon>
        <taxon>Embryophyta</taxon>
        <taxon>Tracheophyta</taxon>
        <taxon>Spermatophyta</taxon>
        <taxon>Magnoliopsida</taxon>
        <taxon>eudicotyledons</taxon>
        <taxon>Gunneridae</taxon>
        <taxon>Pentapetalae</taxon>
        <taxon>rosids</taxon>
        <taxon>fabids</taxon>
        <taxon>Malpighiales</taxon>
        <taxon>Euphorbiaceae</taxon>
        <taxon>Acalyphoideae</taxon>
        <taxon>Acalypheae</taxon>
        <taxon>Ricinus</taxon>
    </lineage>
</organism>
<proteinExistence type="predicted"/>